<organism evidence="6">
    <name type="scientific">marine sediment metagenome</name>
    <dbReference type="NCBI Taxonomy" id="412755"/>
    <lineage>
        <taxon>unclassified sequences</taxon>
        <taxon>metagenomes</taxon>
        <taxon>ecological metagenomes</taxon>
    </lineage>
</organism>
<proteinExistence type="inferred from homology"/>
<dbReference type="GO" id="GO:0008234">
    <property type="term" value="F:cysteine-type peptidase activity"/>
    <property type="evidence" value="ECO:0007669"/>
    <property type="project" value="UniProtKB-KW"/>
</dbReference>
<dbReference type="InterPro" id="IPR051794">
    <property type="entry name" value="PG_Endopeptidase_C40"/>
</dbReference>
<sequence>MSDTRLTPDPALMTLNRPAQVAVPVANLCRRPDGPRDRQVLFGEKVTVLHEASGWAYVQAEKDGYCGHVWQNALTAPRKPTHRVSVPATHAYTRADLKSPDLLSLSFGSLVTVTEMTKGFAETPQGHIPKGHLAPLDQLHDDPAQVAALFLGTPYLWGGNSRWGIDCSGLVQAALLACGIPCPGDSDQQETTVGAPVSGDYQRNDLLFWKGHVALVVDAETMIHANAHAMAVSYENIADAIARIEAGGDGPVTAHRRLGA</sequence>
<accession>A0A0F9C356</accession>
<comment type="similarity">
    <text evidence="1">Belongs to the peptidase C40 family.</text>
</comment>
<reference evidence="6" key="1">
    <citation type="journal article" date="2015" name="Nature">
        <title>Complex archaea that bridge the gap between prokaryotes and eukaryotes.</title>
        <authorList>
            <person name="Spang A."/>
            <person name="Saw J.H."/>
            <person name="Jorgensen S.L."/>
            <person name="Zaremba-Niedzwiedzka K."/>
            <person name="Martijn J."/>
            <person name="Lind A.E."/>
            <person name="van Eijk R."/>
            <person name="Schleper C."/>
            <person name="Guy L."/>
            <person name="Ettema T.J."/>
        </authorList>
    </citation>
    <scope>NUCLEOTIDE SEQUENCE</scope>
</reference>
<evidence type="ECO:0000313" key="6">
    <source>
        <dbReference type="EMBL" id="KKL28650.1"/>
    </source>
</evidence>
<dbReference type="Pfam" id="PF00877">
    <property type="entry name" value="NLPC_P60"/>
    <property type="match status" value="1"/>
</dbReference>
<dbReference type="PROSITE" id="PS51935">
    <property type="entry name" value="NLPC_P60"/>
    <property type="match status" value="1"/>
</dbReference>
<feature type="domain" description="NlpC/P60" evidence="5">
    <location>
        <begin position="137"/>
        <end position="259"/>
    </location>
</feature>
<gene>
    <name evidence="6" type="ORF">LCGC14_2373020</name>
</gene>
<keyword evidence="4" id="KW-0788">Thiol protease</keyword>
<dbReference type="InterPro" id="IPR000064">
    <property type="entry name" value="NLP_P60_dom"/>
</dbReference>
<evidence type="ECO:0000256" key="4">
    <source>
        <dbReference type="ARBA" id="ARBA00022807"/>
    </source>
</evidence>
<dbReference type="InterPro" id="IPR038765">
    <property type="entry name" value="Papain-like_cys_pep_sf"/>
</dbReference>
<dbReference type="SUPFAM" id="SSF54001">
    <property type="entry name" value="Cysteine proteinases"/>
    <property type="match status" value="1"/>
</dbReference>
<evidence type="ECO:0000256" key="3">
    <source>
        <dbReference type="ARBA" id="ARBA00022801"/>
    </source>
</evidence>
<dbReference type="InterPro" id="IPR041382">
    <property type="entry name" value="SH3_16"/>
</dbReference>
<keyword evidence="3" id="KW-0378">Hydrolase</keyword>
<evidence type="ECO:0000259" key="5">
    <source>
        <dbReference type="PROSITE" id="PS51935"/>
    </source>
</evidence>
<dbReference type="EMBL" id="LAZR01035021">
    <property type="protein sequence ID" value="KKL28650.1"/>
    <property type="molecule type" value="Genomic_DNA"/>
</dbReference>
<protein>
    <recommendedName>
        <fullName evidence="5">NlpC/P60 domain-containing protein</fullName>
    </recommendedName>
</protein>
<dbReference type="AlphaFoldDB" id="A0A0F9C356"/>
<keyword evidence="2" id="KW-0645">Protease</keyword>
<name>A0A0F9C356_9ZZZZ</name>
<dbReference type="Gene3D" id="3.90.1720.10">
    <property type="entry name" value="endopeptidase domain like (from Nostoc punctiforme)"/>
    <property type="match status" value="1"/>
</dbReference>
<dbReference type="PANTHER" id="PTHR47359:SF3">
    <property type="entry name" value="NLP_P60 DOMAIN-CONTAINING PROTEIN-RELATED"/>
    <property type="match status" value="1"/>
</dbReference>
<dbReference type="GO" id="GO:0006508">
    <property type="term" value="P:proteolysis"/>
    <property type="evidence" value="ECO:0007669"/>
    <property type="project" value="UniProtKB-KW"/>
</dbReference>
<dbReference type="Pfam" id="PF18348">
    <property type="entry name" value="SH3_16"/>
    <property type="match status" value="1"/>
</dbReference>
<evidence type="ECO:0000256" key="1">
    <source>
        <dbReference type="ARBA" id="ARBA00007074"/>
    </source>
</evidence>
<dbReference type="PANTHER" id="PTHR47359">
    <property type="entry name" value="PEPTIDOGLYCAN DL-ENDOPEPTIDASE CWLO"/>
    <property type="match status" value="1"/>
</dbReference>
<comment type="caution">
    <text evidence="6">The sequence shown here is derived from an EMBL/GenBank/DDBJ whole genome shotgun (WGS) entry which is preliminary data.</text>
</comment>
<evidence type="ECO:0000256" key="2">
    <source>
        <dbReference type="ARBA" id="ARBA00022670"/>
    </source>
</evidence>